<dbReference type="Gene3D" id="3.10.330.10">
    <property type="match status" value="1"/>
</dbReference>
<keyword evidence="5" id="KW-0677">Repeat</keyword>
<evidence type="ECO:0000256" key="14">
    <source>
        <dbReference type="ARBA" id="ARBA00046271"/>
    </source>
</evidence>
<dbReference type="InterPro" id="IPR009010">
    <property type="entry name" value="Asp_de-COase-like_dom_sf"/>
</dbReference>
<dbReference type="GO" id="GO:0016887">
    <property type="term" value="F:ATP hydrolysis activity"/>
    <property type="evidence" value="ECO:0007669"/>
    <property type="project" value="InterPro"/>
</dbReference>
<keyword evidence="9" id="KW-0653">Protein transport</keyword>
<dbReference type="InterPro" id="IPR003959">
    <property type="entry name" value="ATPase_AAA_core"/>
</dbReference>
<dbReference type="AlphaFoldDB" id="A0A9N9S3G2"/>
<dbReference type="PANTHER" id="PTHR23077">
    <property type="entry name" value="AAA-FAMILY ATPASE"/>
    <property type="match status" value="1"/>
</dbReference>
<organism evidence="18 19">
    <name type="scientific">Chironomus riparius</name>
    <dbReference type="NCBI Taxonomy" id="315576"/>
    <lineage>
        <taxon>Eukaryota</taxon>
        <taxon>Metazoa</taxon>
        <taxon>Ecdysozoa</taxon>
        <taxon>Arthropoda</taxon>
        <taxon>Hexapoda</taxon>
        <taxon>Insecta</taxon>
        <taxon>Pterygota</taxon>
        <taxon>Neoptera</taxon>
        <taxon>Endopterygota</taxon>
        <taxon>Diptera</taxon>
        <taxon>Nematocera</taxon>
        <taxon>Chironomoidea</taxon>
        <taxon>Chironomidae</taxon>
        <taxon>Chironominae</taxon>
        <taxon>Chironomus</taxon>
    </lineage>
</organism>
<evidence type="ECO:0000259" key="17">
    <source>
        <dbReference type="SMART" id="SM00382"/>
    </source>
</evidence>
<evidence type="ECO:0000256" key="7">
    <source>
        <dbReference type="ARBA" id="ARBA00022801"/>
    </source>
</evidence>
<evidence type="ECO:0000256" key="1">
    <source>
        <dbReference type="ARBA" id="ARBA00004514"/>
    </source>
</evidence>
<evidence type="ECO:0000256" key="5">
    <source>
        <dbReference type="ARBA" id="ARBA00022737"/>
    </source>
</evidence>
<evidence type="ECO:0000256" key="9">
    <source>
        <dbReference type="ARBA" id="ARBA00022927"/>
    </source>
</evidence>
<keyword evidence="19" id="KW-1185">Reference proteome</keyword>
<evidence type="ECO:0000256" key="3">
    <source>
        <dbReference type="ARBA" id="ARBA00022448"/>
    </source>
</evidence>
<dbReference type="Gene3D" id="2.40.40.20">
    <property type="match status" value="1"/>
</dbReference>
<evidence type="ECO:0000256" key="15">
    <source>
        <dbReference type="ARBA" id="ARBA00064205"/>
    </source>
</evidence>
<dbReference type="EMBL" id="OU895879">
    <property type="protein sequence ID" value="CAG9807504.1"/>
    <property type="molecule type" value="Genomic_DNA"/>
</dbReference>
<keyword evidence="8" id="KW-0067">ATP-binding</keyword>
<dbReference type="InterPro" id="IPR015342">
    <property type="entry name" value="PEX1-N_C-lobe"/>
</dbReference>
<dbReference type="FunFam" id="3.40.50.300:FF:000149">
    <property type="entry name" value="Nuclear valosin-containing protein-like"/>
    <property type="match status" value="1"/>
</dbReference>
<reference evidence="18" key="2">
    <citation type="submission" date="2022-10" db="EMBL/GenBank/DDBJ databases">
        <authorList>
            <consortium name="ENA_rothamsted_submissions"/>
            <consortium name="culmorum"/>
            <person name="King R."/>
        </authorList>
    </citation>
    <scope>NUCLEOTIDE SEQUENCE</scope>
</reference>
<proteinExistence type="inferred from homology"/>
<dbReference type="FunFam" id="1.10.8.60:FF:000105">
    <property type="entry name" value="PeRoXisome assembly factor"/>
    <property type="match status" value="1"/>
</dbReference>
<evidence type="ECO:0000256" key="12">
    <source>
        <dbReference type="ARBA" id="ARBA00032509"/>
    </source>
</evidence>
<reference evidence="18" key="1">
    <citation type="submission" date="2022-01" db="EMBL/GenBank/DDBJ databases">
        <authorList>
            <person name="King R."/>
        </authorList>
    </citation>
    <scope>NUCLEOTIDE SEQUENCE</scope>
</reference>
<keyword evidence="4" id="KW-0963">Cytoplasm</keyword>
<dbReference type="Proteomes" id="UP001153620">
    <property type="component" value="Chromosome 3"/>
</dbReference>
<keyword evidence="3" id="KW-0813">Transport</keyword>
<dbReference type="GO" id="GO:0005524">
    <property type="term" value="F:ATP binding"/>
    <property type="evidence" value="ECO:0007669"/>
    <property type="project" value="UniProtKB-KW"/>
</dbReference>
<dbReference type="PROSITE" id="PS00674">
    <property type="entry name" value="AAA"/>
    <property type="match status" value="1"/>
</dbReference>
<evidence type="ECO:0000256" key="4">
    <source>
        <dbReference type="ARBA" id="ARBA00022490"/>
    </source>
</evidence>
<dbReference type="InterPro" id="IPR029067">
    <property type="entry name" value="CDC48_domain_2-like_sf"/>
</dbReference>
<dbReference type="SMART" id="SM00382">
    <property type="entry name" value="AAA"/>
    <property type="match status" value="2"/>
</dbReference>
<dbReference type="OrthoDB" id="5984265at2759"/>
<dbReference type="SUPFAM" id="SSF50692">
    <property type="entry name" value="ADC-like"/>
    <property type="match status" value="1"/>
</dbReference>
<comment type="similarity">
    <text evidence="2">Belongs to the AAA ATPase family.</text>
</comment>
<evidence type="ECO:0000256" key="10">
    <source>
        <dbReference type="ARBA" id="ARBA00023136"/>
    </source>
</evidence>
<dbReference type="Gene3D" id="3.40.50.300">
    <property type="entry name" value="P-loop containing nucleotide triphosphate hydrolases"/>
    <property type="match status" value="2"/>
</dbReference>
<dbReference type="GO" id="GO:0005829">
    <property type="term" value="C:cytosol"/>
    <property type="evidence" value="ECO:0007669"/>
    <property type="project" value="UniProtKB-SubCell"/>
</dbReference>
<dbReference type="InterPro" id="IPR003593">
    <property type="entry name" value="AAA+_ATPase"/>
</dbReference>
<dbReference type="InterPro" id="IPR003960">
    <property type="entry name" value="ATPase_AAA_CS"/>
</dbReference>
<gene>
    <name evidence="18" type="ORF">CHIRRI_LOCUS10352</name>
</gene>
<comment type="subcellular location">
    <subcellularLocation>
        <location evidence="1">Cytoplasm</location>
        <location evidence="1">Cytosol</location>
    </subcellularLocation>
    <subcellularLocation>
        <location evidence="14">Peroxisome membrane</location>
    </subcellularLocation>
</comment>
<feature type="compositionally biased region" description="Polar residues" evidence="16">
    <location>
        <begin position="236"/>
        <end position="246"/>
    </location>
</feature>
<dbReference type="Pfam" id="PF00004">
    <property type="entry name" value="AAA"/>
    <property type="match status" value="2"/>
</dbReference>
<keyword evidence="7" id="KW-0378">Hydrolase</keyword>
<evidence type="ECO:0000256" key="16">
    <source>
        <dbReference type="SAM" id="MobiDB-lite"/>
    </source>
</evidence>
<feature type="domain" description="AAA+ ATPase" evidence="17">
    <location>
        <begin position="911"/>
        <end position="1047"/>
    </location>
</feature>
<name>A0A9N9S3G2_9DIPT</name>
<dbReference type="InterPro" id="IPR027417">
    <property type="entry name" value="P-loop_NTPase"/>
</dbReference>
<dbReference type="SUPFAM" id="SSF52540">
    <property type="entry name" value="P-loop containing nucleoside triphosphate hydrolases"/>
    <property type="match status" value="2"/>
</dbReference>
<evidence type="ECO:0000256" key="11">
    <source>
        <dbReference type="ARBA" id="ARBA00023140"/>
    </source>
</evidence>
<evidence type="ECO:0000313" key="18">
    <source>
        <dbReference type="EMBL" id="CAG9807504.1"/>
    </source>
</evidence>
<dbReference type="GO" id="GO:0016558">
    <property type="term" value="P:protein import into peroxisome matrix"/>
    <property type="evidence" value="ECO:0007669"/>
    <property type="project" value="TreeGrafter"/>
</dbReference>
<comment type="subunit">
    <text evidence="15">Interacts with PEX6; forming the PEX1-PEX6 AAA ATPase complex, which is composed of a heterohexamer formed by a trimer of PEX1-PEX6 dimers.</text>
</comment>
<dbReference type="PANTHER" id="PTHR23077:SF12">
    <property type="entry name" value="PEROXISOMAL ATPASE PEX1"/>
    <property type="match status" value="1"/>
</dbReference>
<dbReference type="Gene3D" id="1.10.8.60">
    <property type="match status" value="2"/>
</dbReference>
<evidence type="ECO:0000313" key="19">
    <source>
        <dbReference type="Proteomes" id="UP001153620"/>
    </source>
</evidence>
<protein>
    <recommendedName>
        <fullName evidence="13">Peroxisomal ATPase PEX1</fullName>
    </recommendedName>
    <alternativeName>
        <fullName evidence="12">Peroxin-1</fullName>
    </alternativeName>
</protein>
<dbReference type="GO" id="GO:0005778">
    <property type="term" value="C:peroxisomal membrane"/>
    <property type="evidence" value="ECO:0007669"/>
    <property type="project" value="UniProtKB-SubCell"/>
</dbReference>
<accession>A0A9N9S3G2</accession>
<evidence type="ECO:0000256" key="13">
    <source>
        <dbReference type="ARBA" id="ARBA00034532"/>
    </source>
</evidence>
<feature type="domain" description="AAA+ ATPase" evidence="17">
    <location>
        <begin position="633"/>
        <end position="819"/>
    </location>
</feature>
<dbReference type="InterPro" id="IPR050168">
    <property type="entry name" value="AAA_ATPase_domain"/>
</dbReference>
<evidence type="ECO:0000256" key="6">
    <source>
        <dbReference type="ARBA" id="ARBA00022741"/>
    </source>
</evidence>
<dbReference type="SUPFAM" id="SSF54585">
    <property type="entry name" value="Cdc48 domain 2-like"/>
    <property type="match status" value="1"/>
</dbReference>
<keyword evidence="6" id="KW-0547">Nucleotide-binding</keyword>
<evidence type="ECO:0000256" key="8">
    <source>
        <dbReference type="ARBA" id="ARBA00022840"/>
    </source>
</evidence>
<evidence type="ECO:0000256" key="2">
    <source>
        <dbReference type="ARBA" id="ARBA00006914"/>
    </source>
</evidence>
<keyword evidence="11" id="KW-0576">Peroxisome</keyword>
<dbReference type="Pfam" id="PF09262">
    <property type="entry name" value="PEX-1N"/>
    <property type="match status" value="1"/>
</dbReference>
<keyword evidence="10" id="KW-0472">Membrane</keyword>
<feature type="region of interest" description="Disordered" evidence="16">
    <location>
        <begin position="234"/>
        <end position="284"/>
    </location>
</feature>
<sequence length="1162" mass="132278">MFARNFAVKYKPIKSNFVDLPETYKRLVSTCKTGCLLLHFSDYRTGQYKSVYVSWSNNIRATNPFEEEELGINPQLADLLGIKDGINISCSVIQSASTLKSVTINLSDEDYQVAECSLDRIQNDMLDQISIVGRYQPFVIWLNKSISVNAVVDNLSPSFNYGRIQNDTEISINRKMTQADFMRQKTKTANDSDAKMKRRSVIEKSETVDFSNYPQSLRRNNSFIESRKFLDAPDINGSSRRTSNGWDSLEMTAKKPPSVSPRSSIKRLTSKDNDSAKTSVNGRSENVIESVPKKINPLIPSSSLSNIKSYETKEDKEFVPISSSLSTSNIKRVQEKSKQFLEQLSNTESPKRKLLNSVSSSSIPKIIASSSLMSESKQNHKLLLEDIKKALAREIQKRYFIKIKIVNDKKKAQKFMQINDIYISKSAAVNINQIHKIHTKDDKEYHVRVKYNESVPENTAEIHPVLAKVLNIQQGIQLEIIETKLVSNCIEGIELIPHSNISENNFGIQIAKDIDEKFKKYVNANSRILPLILNQNQIFKLDDYLLTIKLYPLSTTACCIDSEILREDLIEVIKRGEPHEFAAMLQQEKEKDKRNKKKDETDLYQLDKIEKIVNDFTHDIHPVSNRYRVMKSEQNNSILVGPTHSGKTTVCNEIQKNLEERNISVTVFNCAQYKGRKIDSIIKDMKATLLECLKTSPSVYMIHGLDTLCYQSHEEQQSQEGEYQQKLANNLRHLFEEFTHDYGSAVNLLITISKLSNISKIIHKSFGSYLFKNVTKIPNLEATDRKSLFKHFFETSSVKLDSTLDWDKFARITEGYKIGDISQFADRAIFFAFKHDYSNPVVTEDIMKKSLTISNQLCLEGIKTETANDDDEKLDLTEKIPGMDDVIETLEEVLIWPTKFPKIFKNSPLRNQAGILLFGMPGSGKGFIVSQITKRWNLRLISIKGPELLAKYIGQSEENVRNLFEKAKSAKPCVLFFDEFESLAPRRGHDSTGVTDRVVNQLLTELDGVKSLEGVSIICASSRPDLIDPALLRSGRIDRLVECKLPNGQERLEIIRFLSKSLTFDSHVDFKKIAAKMNSFTGADIKSVLTTSNMSAIEQELNKNNGKFVEQVLITQEHLENAFKSTRPSLNQQDIEKYRVLYDKFKNKKSVTVETPQRVSLA</sequence>